<dbReference type="Proteomes" id="UP000886595">
    <property type="component" value="Unassembled WGS sequence"/>
</dbReference>
<comment type="caution">
    <text evidence="2">The sequence shown here is derived from an EMBL/GenBank/DDBJ whole genome shotgun (WGS) entry which is preliminary data.</text>
</comment>
<keyword evidence="3" id="KW-1185">Reference proteome</keyword>
<organism evidence="2 3">
    <name type="scientific">Brassica carinata</name>
    <name type="common">Ethiopian mustard</name>
    <name type="synonym">Abyssinian cabbage</name>
    <dbReference type="NCBI Taxonomy" id="52824"/>
    <lineage>
        <taxon>Eukaryota</taxon>
        <taxon>Viridiplantae</taxon>
        <taxon>Streptophyta</taxon>
        <taxon>Embryophyta</taxon>
        <taxon>Tracheophyta</taxon>
        <taxon>Spermatophyta</taxon>
        <taxon>Magnoliopsida</taxon>
        <taxon>eudicotyledons</taxon>
        <taxon>Gunneridae</taxon>
        <taxon>Pentapetalae</taxon>
        <taxon>rosids</taxon>
        <taxon>malvids</taxon>
        <taxon>Brassicales</taxon>
        <taxon>Brassicaceae</taxon>
        <taxon>Brassiceae</taxon>
        <taxon>Brassica</taxon>
    </lineage>
</organism>
<dbReference type="EMBL" id="JAAMPC010000003">
    <property type="protein sequence ID" value="KAG2322939.1"/>
    <property type="molecule type" value="Genomic_DNA"/>
</dbReference>
<feature type="region of interest" description="Disordered" evidence="1">
    <location>
        <begin position="132"/>
        <end position="167"/>
    </location>
</feature>
<sequence length="167" mass="18380">MKLKRRGNGGRPLPDPVMSTGDLNEDMLDQENLGNVDTMETDGDNIKIDEVVETSDIEDEFQDLTDEEIDGNQVALKGNTGTGLQEKCEEGEIEKEENAVEVEQIKGIRKKPFKSVPLIGGTTKKRMVQALVSPCKRQPNKTNSKQGDGMKQGAEQGPFPKPPINKN</sequence>
<dbReference type="AlphaFoldDB" id="A0A8X7W4K0"/>
<accession>A0A8X7W4K0</accession>
<feature type="region of interest" description="Disordered" evidence="1">
    <location>
        <begin position="1"/>
        <end position="24"/>
    </location>
</feature>
<protein>
    <submittedName>
        <fullName evidence="2">Uncharacterized protein</fullName>
    </submittedName>
</protein>
<evidence type="ECO:0000256" key="1">
    <source>
        <dbReference type="SAM" id="MobiDB-lite"/>
    </source>
</evidence>
<reference evidence="2 3" key="1">
    <citation type="submission" date="2020-02" db="EMBL/GenBank/DDBJ databases">
        <authorList>
            <person name="Ma Q."/>
            <person name="Huang Y."/>
            <person name="Song X."/>
            <person name="Pei D."/>
        </authorList>
    </citation>
    <scope>NUCLEOTIDE SEQUENCE [LARGE SCALE GENOMIC DNA]</scope>
    <source>
        <strain evidence="2">Sxm20200214</strain>
        <tissue evidence="2">Leaf</tissue>
    </source>
</reference>
<proteinExistence type="predicted"/>
<name>A0A8X7W4K0_BRACI</name>
<evidence type="ECO:0000313" key="3">
    <source>
        <dbReference type="Proteomes" id="UP000886595"/>
    </source>
</evidence>
<evidence type="ECO:0000313" key="2">
    <source>
        <dbReference type="EMBL" id="KAG2322939.1"/>
    </source>
</evidence>
<gene>
    <name evidence="2" type="ORF">Bca52824_016152</name>
</gene>